<dbReference type="GeneID" id="81369764"/>
<proteinExistence type="predicted"/>
<feature type="signal peptide" evidence="2">
    <location>
        <begin position="1"/>
        <end position="19"/>
    </location>
</feature>
<dbReference type="Proteomes" id="UP001147747">
    <property type="component" value="Unassembled WGS sequence"/>
</dbReference>
<comment type="caution">
    <text evidence="3">The sequence shown here is derived from an EMBL/GenBank/DDBJ whole genome shotgun (WGS) entry which is preliminary data.</text>
</comment>
<accession>A0A9W9W3J2</accession>
<dbReference type="RefSeq" id="XP_056490086.1">
    <property type="nucleotide sequence ID" value="XM_056630784.1"/>
</dbReference>
<dbReference type="OrthoDB" id="3538998at2759"/>
<reference evidence="3" key="2">
    <citation type="journal article" date="2023" name="IMA Fungus">
        <title>Comparative genomic study of the Penicillium genus elucidates a diverse pangenome and 15 lateral gene transfer events.</title>
        <authorList>
            <person name="Petersen C."/>
            <person name="Sorensen T."/>
            <person name="Nielsen M.R."/>
            <person name="Sondergaard T.E."/>
            <person name="Sorensen J.L."/>
            <person name="Fitzpatrick D.A."/>
            <person name="Frisvad J.C."/>
            <person name="Nielsen K.L."/>
        </authorList>
    </citation>
    <scope>NUCLEOTIDE SEQUENCE</scope>
    <source>
        <strain evidence="3">IBT 29677</strain>
    </source>
</reference>
<dbReference type="AlphaFoldDB" id="A0A9W9W3J2"/>
<organism evidence="3 4">
    <name type="scientific">Penicillium cosmopolitanum</name>
    <dbReference type="NCBI Taxonomy" id="1131564"/>
    <lineage>
        <taxon>Eukaryota</taxon>
        <taxon>Fungi</taxon>
        <taxon>Dikarya</taxon>
        <taxon>Ascomycota</taxon>
        <taxon>Pezizomycotina</taxon>
        <taxon>Eurotiomycetes</taxon>
        <taxon>Eurotiomycetidae</taxon>
        <taxon>Eurotiales</taxon>
        <taxon>Aspergillaceae</taxon>
        <taxon>Penicillium</taxon>
    </lineage>
</organism>
<evidence type="ECO:0000313" key="4">
    <source>
        <dbReference type="Proteomes" id="UP001147747"/>
    </source>
</evidence>
<keyword evidence="2" id="KW-0732">Signal</keyword>
<name>A0A9W9W3J2_9EURO</name>
<feature type="chain" id="PRO_5040854828" evidence="2">
    <location>
        <begin position="20"/>
        <end position="371"/>
    </location>
</feature>
<feature type="region of interest" description="Disordered" evidence="1">
    <location>
        <begin position="317"/>
        <end position="344"/>
    </location>
</feature>
<gene>
    <name evidence="3" type="ORF">N7509_006147</name>
</gene>
<sequence length="371" mass="40351">MRLGSAVLSLAVLVRISVARNLGYFDNISTCADPDGLTTCFDRAETHHGTCIDEKCPDNKEKSRECAEACGGKEICAITCPGSCVSPCGAERAGSQIDCIASSCWNQVYSCEYQHIVEDFISLYQKEYLDDIPFWPPPDKAPGGCSCNIGKVRKKELQIENHLTACLDNTTNLDSMEDDLDDYDKYVMACQCCAESAVRSTLYDTCPNTKPSTIDADYWFGRLLDEEDWSSCRSSFDDYDCVGDLGFGVEDTGGVQKYYKPGEFPKNGTETLYNTNGVISTPLSGASFTWNYSTDVHTVTVRSTDYVQVGIATTTETQASTTSDSRSDTVQTNTTQTYTGAGSTATGKGPAFGAPLWRVIGLAVILTLVLI</sequence>
<evidence type="ECO:0000313" key="3">
    <source>
        <dbReference type="EMBL" id="KAJ5398034.1"/>
    </source>
</evidence>
<dbReference type="EMBL" id="JAPZBU010000006">
    <property type="protein sequence ID" value="KAJ5398034.1"/>
    <property type="molecule type" value="Genomic_DNA"/>
</dbReference>
<reference evidence="3" key="1">
    <citation type="submission" date="2022-12" db="EMBL/GenBank/DDBJ databases">
        <authorList>
            <person name="Petersen C."/>
        </authorList>
    </citation>
    <scope>NUCLEOTIDE SEQUENCE</scope>
    <source>
        <strain evidence="3">IBT 29677</strain>
    </source>
</reference>
<protein>
    <submittedName>
        <fullName evidence="3">Uncharacterized protein</fullName>
    </submittedName>
</protein>
<evidence type="ECO:0000256" key="2">
    <source>
        <dbReference type="SAM" id="SignalP"/>
    </source>
</evidence>
<evidence type="ECO:0000256" key="1">
    <source>
        <dbReference type="SAM" id="MobiDB-lite"/>
    </source>
</evidence>
<keyword evidence="4" id="KW-1185">Reference proteome</keyword>